<evidence type="ECO:0000313" key="1">
    <source>
        <dbReference type="EMBL" id="EQA37273.1"/>
    </source>
</evidence>
<gene>
    <name evidence="1" type="ORF">LEP1GSC047_4177</name>
</gene>
<organism evidence="1 2">
    <name type="scientific">Leptospira inadai serovar Lyme str. 10</name>
    <dbReference type="NCBI Taxonomy" id="1049790"/>
    <lineage>
        <taxon>Bacteria</taxon>
        <taxon>Pseudomonadati</taxon>
        <taxon>Spirochaetota</taxon>
        <taxon>Spirochaetia</taxon>
        <taxon>Leptospirales</taxon>
        <taxon>Leptospiraceae</taxon>
        <taxon>Leptospira</taxon>
    </lineage>
</organism>
<name>V6HDQ2_9LEPT</name>
<dbReference type="Proteomes" id="UP000018719">
    <property type="component" value="Unassembled WGS sequence"/>
</dbReference>
<evidence type="ECO:0000313" key="2">
    <source>
        <dbReference type="Proteomes" id="UP000018719"/>
    </source>
</evidence>
<comment type="caution">
    <text evidence="1">The sequence shown here is derived from an EMBL/GenBank/DDBJ whole genome shotgun (WGS) entry which is preliminary data.</text>
</comment>
<dbReference type="AlphaFoldDB" id="V6HDQ2"/>
<sequence length="41" mass="4745">MSSAASTFDTEYFFWLSVQAPAYLRGKKMAENPRPKKFLET</sequence>
<accession>V6HDQ2</accession>
<proteinExistence type="predicted"/>
<reference evidence="1 2" key="1">
    <citation type="submission" date="2013-05" db="EMBL/GenBank/DDBJ databases">
        <authorList>
            <person name="Harkins D.M."/>
            <person name="Durkin A.S."/>
            <person name="Brinkac L.M."/>
            <person name="Haft D.H."/>
            <person name="Selengut J.D."/>
            <person name="Sanka R."/>
            <person name="DePew J."/>
            <person name="Purushe J."/>
            <person name="Hartskeerl R.A."/>
            <person name="Ahmed A."/>
            <person name="van der Linden H."/>
            <person name="Goris M.G.A."/>
            <person name="Vinetz J.M."/>
            <person name="Sutton G.G."/>
            <person name="Nierman W.C."/>
            <person name="Fouts D.E."/>
        </authorList>
    </citation>
    <scope>NUCLEOTIDE SEQUENCE [LARGE SCALE GENOMIC DNA]</scope>
    <source>
        <strain evidence="1 2">10</strain>
    </source>
</reference>
<protein>
    <submittedName>
        <fullName evidence="1">Uncharacterized protein</fullName>
    </submittedName>
</protein>
<dbReference type="EMBL" id="AHMM02000015">
    <property type="protein sequence ID" value="EQA37273.1"/>
    <property type="molecule type" value="Genomic_DNA"/>
</dbReference>